<evidence type="ECO:0000259" key="4">
    <source>
        <dbReference type="PROSITE" id="PS50932"/>
    </source>
</evidence>
<dbReference type="InterPro" id="IPR000843">
    <property type="entry name" value="HTH_LacI"/>
</dbReference>
<dbReference type="PROSITE" id="PS50932">
    <property type="entry name" value="HTH_LACI_2"/>
    <property type="match status" value="1"/>
</dbReference>
<sequence>MATLSDVAVRAQVSKATASRALSRPELVAPATVARVRAAAADLDFVANRAAQHLARGRTGILGLLVPTLSNAFFAPIIGGAQIRAEEADLQLSVAVLPLEDPAELGRFDRLATGVDGFLVVAPRGPDSLVAEAAARKPVVLVDREVDGLGSVVADTAGAFAELLRGLAAAGHRRILYIGGPDRSWQNAQRTATLHQAATAVGVLLDVLGPYPATFDAGAGLVDRVASSDADAVLPYASDLGLGLLLGLVGRGLARVGDGVPTAGGDRLIRVVGVPGTPRVDVDGERLGAAALGQLISAPAGTGEPTRARLHVPISWAGEGPGQAR</sequence>
<comment type="caution">
    <text evidence="5">The sequence shown here is derived from an EMBL/GenBank/DDBJ whole genome shotgun (WGS) entry which is preliminary data.</text>
</comment>
<dbReference type="Proteomes" id="UP000419743">
    <property type="component" value="Unassembled WGS sequence"/>
</dbReference>
<evidence type="ECO:0000256" key="1">
    <source>
        <dbReference type="ARBA" id="ARBA00023015"/>
    </source>
</evidence>
<keyword evidence="6" id="KW-1185">Reference proteome</keyword>
<dbReference type="Pfam" id="PF00532">
    <property type="entry name" value="Peripla_BP_1"/>
    <property type="match status" value="1"/>
</dbReference>
<dbReference type="SUPFAM" id="SSF53822">
    <property type="entry name" value="Periplasmic binding protein-like I"/>
    <property type="match status" value="1"/>
</dbReference>
<dbReference type="SMART" id="SM00354">
    <property type="entry name" value="HTH_LACI"/>
    <property type="match status" value="1"/>
</dbReference>
<protein>
    <submittedName>
        <fullName evidence="5">HTH-type transcriptional repressor CytR</fullName>
    </submittedName>
</protein>
<evidence type="ECO:0000313" key="6">
    <source>
        <dbReference type="Proteomes" id="UP000419743"/>
    </source>
</evidence>
<dbReference type="InterPro" id="IPR010982">
    <property type="entry name" value="Lambda_DNA-bd_dom_sf"/>
</dbReference>
<evidence type="ECO:0000313" key="5">
    <source>
        <dbReference type="EMBL" id="VZO40334.1"/>
    </source>
</evidence>
<reference evidence="5 6" key="1">
    <citation type="submission" date="2019-11" db="EMBL/GenBank/DDBJ databases">
        <authorList>
            <person name="Criscuolo A."/>
        </authorList>
    </citation>
    <scope>NUCLEOTIDE SEQUENCE [LARGE SCALE GENOMIC DNA]</scope>
    <source>
        <strain evidence="5">CIP111667</strain>
    </source>
</reference>
<name>A0A7M4DS90_9MICO</name>
<organism evidence="5 6">
    <name type="scientific">Occultella aeris</name>
    <dbReference type="NCBI Taxonomy" id="2761496"/>
    <lineage>
        <taxon>Bacteria</taxon>
        <taxon>Bacillati</taxon>
        <taxon>Actinomycetota</taxon>
        <taxon>Actinomycetes</taxon>
        <taxon>Micrococcales</taxon>
        <taxon>Ruaniaceae</taxon>
        <taxon>Occultella</taxon>
    </lineage>
</organism>
<keyword evidence="1" id="KW-0805">Transcription regulation</keyword>
<dbReference type="GO" id="GO:0000976">
    <property type="term" value="F:transcription cis-regulatory region binding"/>
    <property type="evidence" value="ECO:0007669"/>
    <property type="project" value="TreeGrafter"/>
</dbReference>
<feature type="domain" description="HTH lacI-type" evidence="4">
    <location>
        <begin position="2"/>
        <end position="56"/>
    </location>
</feature>
<dbReference type="RefSeq" id="WP_156743584.1">
    <property type="nucleotide sequence ID" value="NZ_CACRYJ010000068.1"/>
</dbReference>
<dbReference type="InterPro" id="IPR028082">
    <property type="entry name" value="Peripla_BP_I"/>
</dbReference>
<dbReference type="CDD" id="cd06267">
    <property type="entry name" value="PBP1_LacI_sugar_binding-like"/>
    <property type="match status" value="1"/>
</dbReference>
<dbReference type="PANTHER" id="PTHR30146">
    <property type="entry name" value="LACI-RELATED TRANSCRIPTIONAL REPRESSOR"/>
    <property type="match status" value="1"/>
</dbReference>
<dbReference type="InterPro" id="IPR001761">
    <property type="entry name" value="Peripla_BP/Lac1_sug-bd_dom"/>
</dbReference>
<dbReference type="Pfam" id="PF00356">
    <property type="entry name" value="LacI"/>
    <property type="match status" value="1"/>
</dbReference>
<dbReference type="Gene3D" id="1.10.260.40">
    <property type="entry name" value="lambda repressor-like DNA-binding domains"/>
    <property type="match status" value="1"/>
</dbReference>
<keyword evidence="3" id="KW-0804">Transcription</keyword>
<dbReference type="PANTHER" id="PTHR30146:SF109">
    <property type="entry name" value="HTH-TYPE TRANSCRIPTIONAL REGULATOR GALS"/>
    <property type="match status" value="1"/>
</dbReference>
<dbReference type="SUPFAM" id="SSF47413">
    <property type="entry name" value="lambda repressor-like DNA-binding domains"/>
    <property type="match status" value="1"/>
</dbReference>
<dbReference type="Gene3D" id="3.40.50.2300">
    <property type="match status" value="2"/>
</dbReference>
<proteinExistence type="predicted"/>
<dbReference type="AlphaFoldDB" id="A0A7M4DS90"/>
<dbReference type="EMBL" id="CACRYJ010000068">
    <property type="protein sequence ID" value="VZO40334.1"/>
    <property type="molecule type" value="Genomic_DNA"/>
</dbReference>
<dbReference type="GO" id="GO:0003700">
    <property type="term" value="F:DNA-binding transcription factor activity"/>
    <property type="evidence" value="ECO:0007669"/>
    <property type="project" value="TreeGrafter"/>
</dbReference>
<evidence type="ECO:0000256" key="3">
    <source>
        <dbReference type="ARBA" id="ARBA00023163"/>
    </source>
</evidence>
<keyword evidence="2" id="KW-0238">DNA-binding</keyword>
<gene>
    <name evidence="5" type="primary">cytR_13</name>
    <name evidence="5" type="ORF">HALOF300_05038</name>
</gene>
<accession>A0A7M4DS90</accession>
<evidence type="ECO:0000256" key="2">
    <source>
        <dbReference type="ARBA" id="ARBA00023125"/>
    </source>
</evidence>